<dbReference type="SUPFAM" id="SSF52743">
    <property type="entry name" value="Subtilisin-like"/>
    <property type="match status" value="1"/>
</dbReference>
<keyword evidence="2 6" id="KW-0645">Protease</keyword>
<feature type="active site" description="Charge relay system" evidence="5 6">
    <location>
        <position position="221"/>
    </location>
</feature>
<dbReference type="Pfam" id="PF22148">
    <property type="entry name" value="Fervidolysin_NPro-like"/>
    <property type="match status" value="1"/>
</dbReference>
<dbReference type="InterPro" id="IPR051048">
    <property type="entry name" value="Peptidase_S8/S53_subtilisin"/>
</dbReference>
<evidence type="ECO:0000256" key="3">
    <source>
        <dbReference type="ARBA" id="ARBA00022801"/>
    </source>
</evidence>
<evidence type="ECO:0000259" key="8">
    <source>
        <dbReference type="Pfam" id="PF00082"/>
    </source>
</evidence>
<dbReference type="Pfam" id="PF00082">
    <property type="entry name" value="Peptidase_S8"/>
    <property type="match status" value="2"/>
</dbReference>
<evidence type="ECO:0000256" key="7">
    <source>
        <dbReference type="RuleBase" id="RU003355"/>
    </source>
</evidence>
<dbReference type="STRING" id="897.B2D07_13440"/>
<dbReference type="InterPro" id="IPR036852">
    <property type="entry name" value="Peptidase_S8/S53_dom_sf"/>
</dbReference>
<dbReference type="PRINTS" id="PR00723">
    <property type="entry name" value="SUBTILISIN"/>
</dbReference>
<dbReference type="PANTHER" id="PTHR43399">
    <property type="entry name" value="SUBTILISIN-RELATED"/>
    <property type="match status" value="1"/>
</dbReference>
<dbReference type="eggNOG" id="COG1404">
    <property type="taxonomic scope" value="Bacteria"/>
</dbReference>
<dbReference type="InterPro" id="IPR023827">
    <property type="entry name" value="Peptidase_S8_Asp-AS"/>
</dbReference>
<evidence type="ECO:0000256" key="2">
    <source>
        <dbReference type="ARBA" id="ARBA00022670"/>
    </source>
</evidence>
<dbReference type="PANTHER" id="PTHR43399:SF4">
    <property type="entry name" value="CELL WALL-ASSOCIATED PROTEASE"/>
    <property type="match status" value="1"/>
</dbReference>
<evidence type="ECO:0000256" key="1">
    <source>
        <dbReference type="ARBA" id="ARBA00011073"/>
    </source>
</evidence>
<dbReference type="InterPro" id="IPR000209">
    <property type="entry name" value="Peptidase_S8/S53_dom"/>
</dbReference>
<feature type="active site" description="Charge relay system" evidence="5 6">
    <location>
        <position position="552"/>
    </location>
</feature>
<evidence type="ECO:0000259" key="9">
    <source>
        <dbReference type="Pfam" id="PF22148"/>
    </source>
</evidence>
<comment type="similarity">
    <text evidence="1 6 7">Belongs to the peptidase S8 family.</text>
</comment>
<feature type="active site" description="Charge relay system" evidence="5 6">
    <location>
        <position position="160"/>
    </location>
</feature>
<keyword evidence="11" id="KW-1185">Reference proteome</keyword>
<dbReference type="InterPro" id="IPR023828">
    <property type="entry name" value="Peptidase_S8_Ser-AS"/>
</dbReference>
<comment type="caution">
    <text evidence="10">The sequence shown here is derived from an EMBL/GenBank/DDBJ whole genome shotgun (WGS) entry which is preliminary data.</text>
</comment>
<organism evidence="10 11">
    <name type="scientific">Desulfococcus multivorans DSM 2059</name>
    <dbReference type="NCBI Taxonomy" id="1121405"/>
    <lineage>
        <taxon>Bacteria</taxon>
        <taxon>Pseudomonadati</taxon>
        <taxon>Thermodesulfobacteriota</taxon>
        <taxon>Desulfobacteria</taxon>
        <taxon>Desulfobacterales</taxon>
        <taxon>Desulfococcaceae</taxon>
        <taxon>Desulfococcus</taxon>
    </lineage>
</organism>
<dbReference type="InterPro" id="IPR022398">
    <property type="entry name" value="Peptidase_S8_His-AS"/>
</dbReference>
<dbReference type="PROSITE" id="PS00137">
    <property type="entry name" value="SUBTILASE_HIS"/>
    <property type="match status" value="1"/>
</dbReference>
<dbReference type="InterPro" id="IPR054399">
    <property type="entry name" value="Fervidolysin-like_N_prodom"/>
</dbReference>
<dbReference type="InterPro" id="IPR034204">
    <property type="entry name" value="PfSUB1-like_cat_dom"/>
</dbReference>
<feature type="domain" description="Peptidase S8/S53" evidence="8">
    <location>
        <begin position="154"/>
        <end position="373"/>
    </location>
</feature>
<evidence type="ECO:0000313" key="10">
    <source>
        <dbReference type="EMBL" id="EPR40026.1"/>
    </source>
</evidence>
<feature type="domain" description="Fervidolysin-like N-terminal prodomain" evidence="9">
    <location>
        <begin position="35"/>
        <end position="101"/>
    </location>
</feature>
<keyword evidence="4 6" id="KW-0720">Serine protease</keyword>
<dbReference type="PROSITE" id="PS00136">
    <property type="entry name" value="SUBTILASE_ASP"/>
    <property type="match status" value="1"/>
</dbReference>
<dbReference type="CDD" id="cd07473">
    <property type="entry name" value="Peptidases_S8_Subtilisin_like"/>
    <property type="match status" value="1"/>
</dbReference>
<evidence type="ECO:0000313" key="11">
    <source>
        <dbReference type="Proteomes" id="UP000014977"/>
    </source>
</evidence>
<evidence type="ECO:0000256" key="5">
    <source>
        <dbReference type="PIRSR" id="PIRSR615500-1"/>
    </source>
</evidence>
<dbReference type="GO" id="GO:0006508">
    <property type="term" value="P:proteolysis"/>
    <property type="evidence" value="ECO:0007669"/>
    <property type="project" value="UniProtKB-KW"/>
</dbReference>
<dbReference type="InterPro" id="IPR015500">
    <property type="entry name" value="Peptidase_S8_subtilisin-rel"/>
</dbReference>
<proteinExistence type="inferred from homology"/>
<dbReference type="PATRIC" id="fig|1121405.3.peg.2091"/>
<dbReference type="PROSITE" id="PS51892">
    <property type="entry name" value="SUBTILASE"/>
    <property type="match status" value="1"/>
</dbReference>
<keyword evidence="3 6" id="KW-0378">Hydrolase</keyword>
<dbReference type="eggNOG" id="COG4412">
    <property type="taxonomic scope" value="Bacteria"/>
</dbReference>
<dbReference type="OrthoDB" id="9765693at2"/>
<sequence length="641" mass="70000">MERRLTVWALMVWLMLPAQMWGGGNVPSTDVQRRDGEILVKFDTDVSERRRQEIRALVDATVVQVFSSIGVEYWHLSEAADIEAVLNRLASLPEIVYAEPNYVYMPQVLPDDPDFGLLWHLHNTGQWVNGGTGVAGADISAPEAWDRETGDPELVIAIIDSGVAYEHPDLIQNVWTNRGEIPDNGLDDDGNGFPDDLHGWDFVNDDNNPSDYSVDLYGDGHGTHVAGVIAAAGNNGIGTTGVMWRARIMPLQVFDLFEVNAFGGIQNAIILAAVEYAVRNGARIINCSFGGYGESAAQFDILEMAHRNGVLVLAAAGNDGIDNDMLPIYPAGYALPNIIAVAATDEGGRLAAYSNFGLNSVDVAAPGGNFFPNIYSTTPPDRNILFSEDFETGDSQWRMGYRFEAWSIGFSEDFGSNVIRDSITEYHDNESSYIQTRFPIVVDNYRGLHIQFKSRYALEAERDFVYVEGSADGENFSVDFPFTGAFTGFSNGVETINGWGGEETVDPEFYLRFRLSSNDTVNFDGVSIDDIRLTGIRWVFTGDEYGYKSGTSMAVPVVAGVAGLVWSHRPELTHLEVKQAILASVDPHETLVTTVVSGGSVNAAAALTVEPDDDGMEKTFDDDGGGGCFIDTAAFSRRTPF</sequence>
<dbReference type="PROSITE" id="PS00138">
    <property type="entry name" value="SUBTILASE_SER"/>
    <property type="match status" value="1"/>
</dbReference>
<reference evidence="10 11" key="1">
    <citation type="journal article" date="2013" name="Genome Announc.">
        <title>Draft genome sequences for three mercury-methylating, sulfate-reducing bacteria.</title>
        <authorList>
            <person name="Brown S.D."/>
            <person name="Hurt R.A.Jr."/>
            <person name="Gilmour C.C."/>
            <person name="Elias D.A."/>
        </authorList>
    </citation>
    <scope>NUCLEOTIDE SEQUENCE [LARGE SCALE GENOMIC DNA]</scope>
    <source>
        <strain evidence="10 11">DSM 2059</strain>
    </source>
</reference>
<evidence type="ECO:0000256" key="4">
    <source>
        <dbReference type="ARBA" id="ARBA00022825"/>
    </source>
</evidence>
<evidence type="ECO:0000256" key="6">
    <source>
        <dbReference type="PROSITE-ProRule" id="PRU01240"/>
    </source>
</evidence>
<name>S7TSM2_DESML</name>
<dbReference type="Proteomes" id="UP000014977">
    <property type="component" value="Unassembled WGS sequence"/>
</dbReference>
<dbReference type="Gene3D" id="3.40.50.200">
    <property type="entry name" value="Peptidase S8/S53 domain"/>
    <property type="match status" value="2"/>
</dbReference>
<gene>
    <name evidence="10" type="ORF">dsmv_2455</name>
</gene>
<dbReference type="RefSeq" id="WP_020877212.1">
    <property type="nucleotide sequence ID" value="NZ_ATHJ01000086.1"/>
</dbReference>
<dbReference type="AlphaFoldDB" id="S7TSM2"/>
<protein>
    <submittedName>
        <fullName evidence="10">Peptidase S8 and S53 subtilisin kexin sedolisin</fullName>
    </submittedName>
</protein>
<accession>S7TSM2</accession>
<feature type="domain" description="Peptidase S8/S53" evidence="8">
    <location>
        <begin position="542"/>
        <end position="585"/>
    </location>
</feature>
<dbReference type="EMBL" id="ATHJ01000086">
    <property type="protein sequence ID" value="EPR40026.1"/>
    <property type="molecule type" value="Genomic_DNA"/>
</dbReference>
<dbReference type="GO" id="GO:0004252">
    <property type="term" value="F:serine-type endopeptidase activity"/>
    <property type="evidence" value="ECO:0007669"/>
    <property type="project" value="UniProtKB-UniRule"/>
</dbReference>